<gene>
    <name evidence="15" type="primary">barA</name>
    <name evidence="15" type="ORF">PH7735_03763</name>
</gene>
<evidence type="ECO:0000256" key="4">
    <source>
        <dbReference type="ARBA" id="ARBA00022679"/>
    </source>
</evidence>
<evidence type="ECO:0000256" key="7">
    <source>
        <dbReference type="ARBA" id="ARBA00022840"/>
    </source>
</evidence>
<dbReference type="Gene3D" id="3.30.565.10">
    <property type="entry name" value="Histidine kinase-like ATPase, C-terminal domain"/>
    <property type="match status" value="1"/>
</dbReference>
<protein>
    <recommendedName>
        <fullName evidence="10">Sensory/regulatory protein RpfC</fullName>
        <ecNumber evidence="2">2.7.13.3</ecNumber>
    </recommendedName>
</protein>
<evidence type="ECO:0000259" key="14">
    <source>
        <dbReference type="PROSITE" id="PS50110"/>
    </source>
</evidence>
<evidence type="ECO:0000256" key="12">
    <source>
        <dbReference type="SAM" id="Coils"/>
    </source>
</evidence>
<feature type="modified residue" description="4-aspartylphosphate" evidence="11">
    <location>
        <position position="508"/>
    </location>
</feature>
<keyword evidence="12" id="KW-0175">Coiled coil</keyword>
<evidence type="ECO:0000256" key="6">
    <source>
        <dbReference type="ARBA" id="ARBA00022777"/>
    </source>
</evidence>
<dbReference type="Pfam" id="PF12860">
    <property type="entry name" value="PAS_7"/>
    <property type="match status" value="1"/>
</dbReference>
<dbReference type="EMBL" id="CYTW01000006">
    <property type="protein sequence ID" value="CUK13118.1"/>
    <property type="molecule type" value="Genomic_DNA"/>
</dbReference>
<dbReference type="SUPFAM" id="SSF47384">
    <property type="entry name" value="Homodimeric domain of signal transducing histidine kinase"/>
    <property type="match status" value="1"/>
</dbReference>
<dbReference type="CDD" id="cd16922">
    <property type="entry name" value="HATPase_EvgS-ArcB-TorS-like"/>
    <property type="match status" value="1"/>
</dbReference>
<dbReference type="GeneID" id="83882736"/>
<reference evidence="16" key="1">
    <citation type="submission" date="2015-09" db="EMBL/GenBank/DDBJ databases">
        <authorList>
            <person name="Rodrigo-Torres Lidia"/>
            <person name="Arahal R.David."/>
        </authorList>
    </citation>
    <scope>NUCLEOTIDE SEQUENCE [LARGE SCALE GENOMIC DNA]</scope>
    <source>
        <strain evidence="16">CECT 7735</strain>
    </source>
</reference>
<dbReference type="InterPro" id="IPR001789">
    <property type="entry name" value="Sig_transdc_resp-reg_receiver"/>
</dbReference>
<evidence type="ECO:0000256" key="9">
    <source>
        <dbReference type="ARBA" id="ARBA00064003"/>
    </source>
</evidence>
<dbReference type="PANTHER" id="PTHR45339:SF5">
    <property type="entry name" value="HISTIDINE KINASE"/>
    <property type="match status" value="1"/>
</dbReference>
<evidence type="ECO:0000313" key="16">
    <source>
        <dbReference type="Proteomes" id="UP000051870"/>
    </source>
</evidence>
<dbReference type="GO" id="GO:0000155">
    <property type="term" value="F:phosphorelay sensor kinase activity"/>
    <property type="evidence" value="ECO:0007669"/>
    <property type="project" value="InterPro"/>
</dbReference>
<evidence type="ECO:0000256" key="2">
    <source>
        <dbReference type="ARBA" id="ARBA00012438"/>
    </source>
</evidence>
<dbReference type="AlphaFoldDB" id="A0A0P1IHG8"/>
<dbReference type="FunFam" id="1.10.287.130:FF:000002">
    <property type="entry name" value="Two-component osmosensing histidine kinase"/>
    <property type="match status" value="1"/>
</dbReference>
<dbReference type="InterPro" id="IPR036890">
    <property type="entry name" value="HATPase_C_sf"/>
</dbReference>
<evidence type="ECO:0000256" key="5">
    <source>
        <dbReference type="ARBA" id="ARBA00022741"/>
    </source>
</evidence>
<keyword evidence="6 15" id="KW-0418">Kinase</keyword>
<dbReference type="FunFam" id="3.30.565.10:FF:000010">
    <property type="entry name" value="Sensor histidine kinase RcsC"/>
    <property type="match status" value="1"/>
</dbReference>
<evidence type="ECO:0000256" key="3">
    <source>
        <dbReference type="ARBA" id="ARBA00022553"/>
    </source>
</evidence>
<keyword evidence="4 15" id="KW-0808">Transferase</keyword>
<dbReference type="InterPro" id="IPR003661">
    <property type="entry name" value="HisK_dim/P_dom"/>
</dbReference>
<dbReference type="CDD" id="cd00082">
    <property type="entry name" value="HisKA"/>
    <property type="match status" value="1"/>
</dbReference>
<dbReference type="InterPro" id="IPR036097">
    <property type="entry name" value="HisK_dim/P_sf"/>
</dbReference>
<feature type="domain" description="Histidine kinase" evidence="13">
    <location>
        <begin position="222"/>
        <end position="444"/>
    </location>
</feature>
<evidence type="ECO:0000256" key="8">
    <source>
        <dbReference type="ARBA" id="ARBA00023012"/>
    </source>
</evidence>
<proteinExistence type="predicted"/>
<accession>A0A0P1IHG8</accession>
<dbReference type="Pfam" id="PF00072">
    <property type="entry name" value="Response_reg"/>
    <property type="match status" value="2"/>
</dbReference>
<keyword evidence="8" id="KW-0902">Two-component regulatory system</keyword>
<dbReference type="InterPro" id="IPR004358">
    <property type="entry name" value="Sig_transdc_His_kin-like_C"/>
</dbReference>
<dbReference type="Proteomes" id="UP000051870">
    <property type="component" value="Unassembled WGS sequence"/>
</dbReference>
<feature type="modified residue" description="4-aspartylphosphate" evidence="11">
    <location>
        <position position="644"/>
    </location>
</feature>
<dbReference type="SUPFAM" id="SSF52172">
    <property type="entry name" value="CheY-like"/>
    <property type="match status" value="2"/>
</dbReference>
<evidence type="ECO:0000256" key="10">
    <source>
        <dbReference type="ARBA" id="ARBA00068150"/>
    </source>
</evidence>
<dbReference type="Gene3D" id="3.30.450.20">
    <property type="entry name" value="PAS domain"/>
    <property type="match status" value="1"/>
</dbReference>
<dbReference type="SMART" id="SM00387">
    <property type="entry name" value="HATPase_c"/>
    <property type="match status" value="1"/>
</dbReference>
<dbReference type="PROSITE" id="PS50109">
    <property type="entry name" value="HIS_KIN"/>
    <property type="match status" value="1"/>
</dbReference>
<dbReference type="InterPro" id="IPR005467">
    <property type="entry name" value="His_kinase_dom"/>
</dbReference>
<dbReference type="RefSeq" id="WP_058312925.1">
    <property type="nucleotide sequence ID" value="NZ_CYTW01000006.1"/>
</dbReference>
<evidence type="ECO:0000259" key="13">
    <source>
        <dbReference type="PROSITE" id="PS50109"/>
    </source>
</evidence>
<keyword evidence="16" id="KW-1185">Reference proteome</keyword>
<dbReference type="InterPro" id="IPR003594">
    <property type="entry name" value="HATPase_dom"/>
</dbReference>
<dbReference type="EC" id="2.7.13.3" evidence="2"/>
<dbReference type="Pfam" id="PF00512">
    <property type="entry name" value="HisKA"/>
    <property type="match status" value="1"/>
</dbReference>
<comment type="subunit">
    <text evidence="9">At low DSF concentrations, interacts with RpfF.</text>
</comment>
<feature type="domain" description="Response regulatory" evidence="14">
    <location>
        <begin position="461"/>
        <end position="572"/>
    </location>
</feature>
<keyword evidence="7" id="KW-0067">ATP-binding</keyword>
<dbReference type="CDD" id="cd17546">
    <property type="entry name" value="REC_hyHK_CKI1_RcsC-like"/>
    <property type="match status" value="1"/>
</dbReference>
<sequence length="729" mass="81059">MTLARQLSEERRARLAAERLLELKQAELFEANRKLGRHAEKLSNEIVETRAEVENVRDENLRVKSDLQVANYKTEIAERRLWHSIEAIQDGFAFFDADGRMIAANPSYLAIFDGLEEVTPGITYARILDLIIEEGIFHIGEVSGQSWKASMMDRWQKPKPAPIVCRLWNGEYIKLMDRRGHGGDIVSLAHNITDTVRYESKLRTEQEKAEAANRAKSAFLANMSHEIRTPMNGVVGMADLLLDTPMNEEQQLFVSTIKNSGEALLVIINDVLDYSKIEAEKLTLYPETFDLERCIHDILTLLQPSAREKSVDLLVDYDLFLPTLFVGDPGRIRQVLTNLIGNAVKFTHQGHVLVRVVGETRDVTGTCEVHVTVEDTGIGIPEELVNHIFGEFNQADAERNRKFEGTGLGLAITERLLKLMEGEVWVDSRESEGSSFGFKLDLPVDEDLSINPPSLPEHVQKVLVADKQQVNRTLLQKQMEQMGATVTLCSDAKKAMELAWDADLIISDHGLPPMNGQEFAAALREAGVTVPCLILSTNPDLVEVTGADRPFEGVIKKPTSRRELFRKVAEATGEEVATPMIAQASVSTGGSRKMKILAAEDNKTNRLLLQKMLMPLDIDLRFAGNGEEALEAFQDMQPDMIFMDISMPVMDGKEATGRIRALEAEASHVPIVALTAHAIEGDEAGILAAGLDHYLTKPISKAEVFEMIADLTPENVISPFRKELHPTGT</sequence>
<dbReference type="SMART" id="SM00388">
    <property type="entry name" value="HisKA"/>
    <property type="match status" value="1"/>
</dbReference>
<dbReference type="PRINTS" id="PR00344">
    <property type="entry name" value="BCTRLSENSOR"/>
</dbReference>
<dbReference type="InterPro" id="IPR011006">
    <property type="entry name" value="CheY-like_superfamily"/>
</dbReference>
<dbReference type="SMART" id="SM00448">
    <property type="entry name" value="REC"/>
    <property type="match status" value="2"/>
</dbReference>
<feature type="coiled-coil region" evidence="12">
    <location>
        <begin position="32"/>
        <end position="59"/>
    </location>
</feature>
<evidence type="ECO:0000256" key="11">
    <source>
        <dbReference type="PROSITE-ProRule" id="PRU00169"/>
    </source>
</evidence>
<dbReference type="Gene3D" id="1.10.287.130">
    <property type="match status" value="1"/>
</dbReference>
<dbReference type="PROSITE" id="PS50110">
    <property type="entry name" value="RESPONSE_REGULATORY"/>
    <property type="match status" value="2"/>
</dbReference>
<evidence type="ECO:0000256" key="1">
    <source>
        <dbReference type="ARBA" id="ARBA00000085"/>
    </source>
</evidence>
<dbReference type="Gene3D" id="3.40.50.2300">
    <property type="match status" value="2"/>
</dbReference>
<keyword evidence="5" id="KW-0547">Nucleotide-binding</keyword>
<feature type="domain" description="Response regulatory" evidence="14">
    <location>
        <begin position="595"/>
        <end position="712"/>
    </location>
</feature>
<name>A0A0P1IHG8_9RHOB</name>
<organism evidence="15 16">
    <name type="scientific">Shimia thalassica</name>
    <dbReference type="NCBI Taxonomy" id="1715693"/>
    <lineage>
        <taxon>Bacteria</taxon>
        <taxon>Pseudomonadati</taxon>
        <taxon>Pseudomonadota</taxon>
        <taxon>Alphaproteobacteria</taxon>
        <taxon>Rhodobacterales</taxon>
        <taxon>Roseobacteraceae</taxon>
    </lineage>
</organism>
<dbReference type="STRING" id="1715693.PH7735_03763"/>
<dbReference type="GO" id="GO:0005524">
    <property type="term" value="F:ATP binding"/>
    <property type="evidence" value="ECO:0007669"/>
    <property type="project" value="UniProtKB-KW"/>
</dbReference>
<comment type="catalytic activity">
    <reaction evidence="1">
        <text>ATP + protein L-histidine = ADP + protein N-phospho-L-histidine.</text>
        <dbReference type="EC" id="2.7.13.3"/>
    </reaction>
</comment>
<evidence type="ECO:0000313" key="15">
    <source>
        <dbReference type="EMBL" id="CUK13118.1"/>
    </source>
</evidence>
<keyword evidence="3 11" id="KW-0597">Phosphoprotein</keyword>
<dbReference type="Pfam" id="PF02518">
    <property type="entry name" value="HATPase_c"/>
    <property type="match status" value="1"/>
</dbReference>
<dbReference type="PANTHER" id="PTHR45339">
    <property type="entry name" value="HYBRID SIGNAL TRANSDUCTION HISTIDINE KINASE J"/>
    <property type="match status" value="1"/>
</dbReference>
<dbReference type="SUPFAM" id="SSF55874">
    <property type="entry name" value="ATPase domain of HSP90 chaperone/DNA topoisomerase II/histidine kinase"/>
    <property type="match status" value="1"/>
</dbReference>